<evidence type="ECO:0000313" key="2">
    <source>
        <dbReference type="EMBL" id="BBY31125.1"/>
    </source>
</evidence>
<dbReference type="AlphaFoldDB" id="A0A7I7QXW7"/>
<feature type="chain" id="PRO_5029657846" evidence="1">
    <location>
        <begin position="26"/>
        <end position="255"/>
    </location>
</feature>
<dbReference type="InterPro" id="IPR007788">
    <property type="entry name" value="QCT"/>
</dbReference>
<evidence type="ECO:0000256" key="1">
    <source>
        <dbReference type="SAM" id="SignalP"/>
    </source>
</evidence>
<protein>
    <submittedName>
        <fullName evidence="2">Glutaminyl-peptide cyclotransferase</fullName>
    </submittedName>
</protein>
<dbReference type="SUPFAM" id="SSF63825">
    <property type="entry name" value="YWTD domain"/>
    <property type="match status" value="1"/>
</dbReference>
<dbReference type="RefSeq" id="WP_246230805.1">
    <property type="nucleotide sequence ID" value="NZ_AP022588.1"/>
</dbReference>
<dbReference type="Proteomes" id="UP000467193">
    <property type="component" value="Chromosome"/>
</dbReference>
<dbReference type="InterPro" id="IPR015943">
    <property type="entry name" value="WD40/YVTN_repeat-like_dom_sf"/>
</dbReference>
<dbReference type="EMBL" id="AP022588">
    <property type="protein sequence ID" value="BBY31125.1"/>
    <property type="molecule type" value="Genomic_DNA"/>
</dbReference>
<dbReference type="Pfam" id="PF05096">
    <property type="entry name" value="Glu_cyclase_2"/>
    <property type="match status" value="1"/>
</dbReference>
<dbReference type="GO" id="GO:0016603">
    <property type="term" value="F:glutaminyl-peptide cyclotransferase activity"/>
    <property type="evidence" value="ECO:0007669"/>
    <property type="project" value="InterPro"/>
</dbReference>
<dbReference type="PANTHER" id="PTHR31270:SF1">
    <property type="entry name" value="GLUTAMINYL-PEPTIDE CYCLOTRANSFERASE"/>
    <property type="match status" value="1"/>
</dbReference>
<keyword evidence="1" id="KW-0732">Signal</keyword>
<dbReference type="PANTHER" id="PTHR31270">
    <property type="entry name" value="GLUTAMINYL-PEPTIDE CYCLOTRANSFERASE"/>
    <property type="match status" value="1"/>
</dbReference>
<sequence length="255" mass="27773">MTSRLPFFFVSVLFVALWTSAPAGADPVRTLRPTVLGTIPHDTASYSEGLVFDGPVLYEATGEVGRSQLQQVDPATGRILRAADLPPTYFGEGIAVVGDRIWQLVYDNPVAIEWDRATFTPIREVPIAGQGWGLCSDGSRLVVSDGTDRLYFHDPDTMARTGVVDVTLDGRPLSGLDELECVDGQVWAAAWPKDEFVRIDPATGAVNTVLDTSSLWRFGTRNARQVVSSIAHIGGEDYLISGKEWPESVRVRIPA</sequence>
<keyword evidence="2" id="KW-0808">Transferase</keyword>
<feature type="signal peptide" evidence="1">
    <location>
        <begin position="1"/>
        <end position="25"/>
    </location>
</feature>
<name>A0A7I7QXW7_9MYCO</name>
<dbReference type="Gene3D" id="2.130.10.10">
    <property type="entry name" value="YVTN repeat-like/Quinoprotein amine dehydrogenase"/>
    <property type="match status" value="1"/>
</dbReference>
<gene>
    <name evidence="2" type="ORF">MSEDJ_52210</name>
</gene>
<dbReference type="KEGG" id="msei:MSEDJ_52210"/>
<proteinExistence type="predicted"/>
<evidence type="ECO:0000313" key="3">
    <source>
        <dbReference type="Proteomes" id="UP000467193"/>
    </source>
</evidence>
<accession>A0A7I7QXW7</accession>
<keyword evidence="3" id="KW-1185">Reference proteome</keyword>
<reference evidence="2 3" key="1">
    <citation type="journal article" date="2019" name="Emerg. Microbes Infect.">
        <title>Comprehensive subspecies identification of 175 nontuberculous mycobacteria species based on 7547 genomic profiles.</title>
        <authorList>
            <person name="Matsumoto Y."/>
            <person name="Kinjo T."/>
            <person name="Motooka D."/>
            <person name="Nabeya D."/>
            <person name="Jung N."/>
            <person name="Uechi K."/>
            <person name="Horii T."/>
            <person name="Iida T."/>
            <person name="Fujita J."/>
            <person name="Nakamura S."/>
        </authorList>
    </citation>
    <scope>NUCLEOTIDE SEQUENCE [LARGE SCALE GENOMIC DNA]</scope>
    <source>
        <strain evidence="2 3">JCM 17899</strain>
    </source>
</reference>
<organism evidence="2 3">
    <name type="scientific">Mycolicibacterium sediminis</name>
    <dbReference type="NCBI Taxonomy" id="1286180"/>
    <lineage>
        <taxon>Bacteria</taxon>
        <taxon>Bacillati</taxon>
        <taxon>Actinomycetota</taxon>
        <taxon>Actinomycetes</taxon>
        <taxon>Mycobacteriales</taxon>
        <taxon>Mycobacteriaceae</taxon>
        <taxon>Mycolicibacterium</taxon>
    </lineage>
</organism>